<keyword evidence="2" id="KW-0732">Signal</keyword>
<feature type="chain" id="PRO_5044713323" evidence="2">
    <location>
        <begin position="24"/>
        <end position="123"/>
    </location>
</feature>
<keyword evidence="5" id="KW-1185">Reference proteome</keyword>
<comment type="caution">
    <text evidence="3">The sequence shown here is derived from an EMBL/GenBank/DDBJ whole genome shotgun (WGS) entry which is preliminary data.</text>
</comment>
<name>A0AAV0CYS9_9ASTE</name>
<accession>A0AAV0CYS9</accession>
<proteinExistence type="predicted"/>
<evidence type="ECO:0000313" key="3">
    <source>
        <dbReference type="EMBL" id="CAH9088023.1"/>
    </source>
</evidence>
<evidence type="ECO:0000313" key="4">
    <source>
        <dbReference type="EMBL" id="CAH9144937.1"/>
    </source>
</evidence>
<gene>
    <name evidence="3" type="ORF">CEPIT_LOCUS10314</name>
    <name evidence="4" type="ORF">CEPIT_LOCUS41827</name>
</gene>
<evidence type="ECO:0000256" key="1">
    <source>
        <dbReference type="SAM" id="MobiDB-lite"/>
    </source>
</evidence>
<dbReference type="Proteomes" id="UP001152523">
    <property type="component" value="Unassembled WGS sequence"/>
</dbReference>
<feature type="signal peptide" evidence="2">
    <location>
        <begin position="1"/>
        <end position="23"/>
    </location>
</feature>
<dbReference type="AlphaFoldDB" id="A0AAV0CYS9"/>
<organism evidence="3 5">
    <name type="scientific">Cuscuta epithymum</name>
    <dbReference type="NCBI Taxonomy" id="186058"/>
    <lineage>
        <taxon>Eukaryota</taxon>
        <taxon>Viridiplantae</taxon>
        <taxon>Streptophyta</taxon>
        <taxon>Embryophyta</taxon>
        <taxon>Tracheophyta</taxon>
        <taxon>Spermatophyta</taxon>
        <taxon>Magnoliopsida</taxon>
        <taxon>eudicotyledons</taxon>
        <taxon>Gunneridae</taxon>
        <taxon>Pentapetalae</taxon>
        <taxon>asterids</taxon>
        <taxon>lamiids</taxon>
        <taxon>Solanales</taxon>
        <taxon>Convolvulaceae</taxon>
        <taxon>Cuscuteae</taxon>
        <taxon>Cuscuta</taxon>
        <taxon>Cuscuta subgen. Cuscuta</taxon>
    </lineage>
</organism>
<evidence type="ECO:0000313" key="5">
    <source>
        <dbReference type="Proteomes" id="UP001152523"/>
    </source>
</evidence>
<feature type="region of interest" description="Disordered" evidence="1">
    <location>
        <begin position="36"/>
        <end position="63"/>
    </location>
</feature>
<evidence type="ECO:0000256" key="2">
    <source>
        <dbReference type="SAM" id="SignalP"/>
    </source>
</evidence>
<dbReference type="EMBL" id="CAMAPF010001072">
    <property type="protein sequence ID" value="CAH9144937.1"/>
    <property type="molecule type" value="Genomic_DNA"/>
</dbReference>
<protein>
    <submittedName>
        <fullName evidence="3">Uncharacterized protein</fullName>
    </submittedName>
</protein>
<sequence length="123" mass="12793">MAAAKKCFLLSLVIALCLASMEASSTARRLMQTDGAPQPAMATTPYTPQPAIPSPQIPSLPNMPTATLLPPLPAFKLPNIPLPTTLPTAPKLTLPPLPANIPLPTFVPNFPGIPTLSSPPPSN</sequence>
<reference evidence="3" key="1">
    <citation type="submission" date="2022-07" db="EMBL/GenBank/DDBJ databases">
        <authorList>
            <person name="Macas J."/>
            <person name="Novak P."/>
            <person name="Neumann P."/>
        </authorList>
    </citation>
    <scope>NUCLEOTIDE SEQUENCE</scope>
</reference>
<feature type="compositionally biased region" description="Pro residues" evidence="1">
    <location>
        <begin position="47"/>
        <end position="58"/>
    </location>
</feature>
<dbReference type="EMBL" id="CAMAPF010000059">
    <property type="protein sequence ID" value="CAH9088023.1"/>
    <property type="molecule type" value="Genomic_DNA"/>
</dbReference>